<sequence>MTIVCVICAALASGLIMGLVSLDDFDLRVLMESSEDDVLYSADKADMRRKKEAAIKL</sequence>
<proteinExistence type="predicted"/>
<keyword evidence="2" id="KW-1185">Reference proteome</keyword>
<dbReference type="InParanoid" id="C5L1J4"/>
<name>C5L1J4_PERM5</name>
<organism evidence="2">
    <name type="scientific">Perkinsus marinus (strain ATCC 50983 / TXsc)</name>
    <dbReference type="NCBI Taxonomy" id="423536"/>
    <lineage>
        <taxon>Eukaryota</taxon>
        <taxon>Sar</taxon>
        <taxon>Alveolata</taxon>
        <taxon>Perkinsozoa</taxon>
        <taxon>Perkinsea</taxon>
        <taxon>Perkinsida</taxon>
        <taxon>Perkinsidae</taxon>
        <taxon>Perkinsus</taxon>
    </lineage>
</organism>
<protein>
    <recommendedName>
        <fullName evidence="3">CNNM transmembrane domain-containing protein</fullName>
    </recommendedName>
</protein>
<evidence type="ECO:0000313" key="2">
    <source>
        <dbReference type="Proteomes" id="UP000007800"/>
    </source>
</evidence>
<dbReference type="OrthoDB" id="5353557at2759"/>
<evidence type="ECO:0000313" key="1">
    <source>
        <dbReference type="EMBL" id="EER09421.1"/>
    </source>
</evidence>
<accession>C5L1J4</accession>
<dbReference type="RefSeq" id="XP_002777605.1">
    <property type="nucleotide sequence ID" value="XM_002777559.1"/>
</dbReference>
<dbReference type="AlphaFoldDB" id="C5L1J4"/>
<reference evidence="1 2" key="1">
    <citation type="submission" date="2008-07" db="EMBL/GenBank/DDBJ databases">
        <authorList>
            <person name="El-Sayed N."/>
            <person name="Caler E."/>
            <person name="Inman J."/>
            <person name="Amedeo P."/>
            <person name="Hass B."/>
            <person name="Wortman J."/>
        </authorList>
    </citation>
    <scope>NUCLEOTIDE SEQUENCE [LARGE SCALE GENOMIC DNA]</scope>
    <source>
        <strain evidence="2">ATCC 50983 / TXsc</strain>
    </source>
</reference>
<gene>
    <name evidence="1" type="ORF">Pmar_PMAR025976</name>
</gene>
<evidence type="ECO:0008006" key="3">
    <source>
        <dbReference type="Google" id="ProtNLM"/>
    </source>
</evidence>
<dbReference type="Proteomes" id="UP000007800">
    <property type="component" value="Unassembled WGS sequence"/>
</dbReference>
<dbReference type="EMBL" id="GG678316">
    <property type="protein sequence ID" value="EER09421.1"/>
    <property type="molecule type" value="Genomic_DNA"/>
</dbReference>
<dbReference type="GeneID" id="9052302"/>